<dbReference type="CDD" id="cd00067">
    <property type="entry name" value="GAL4"/>
    <property type="match status" value="1"/>
</dbReference>
<comment type="caution">
    <text evidence="3">The sequence shown here is derived from an EMBL/GenBank/DDBJ whole genome shotgun (WGS) entry which is preliminary data.</text>
</comment>
<evidence type="ECO:0000313" key="4">
    <source>
        <dbReference type="Proteomes" id="UP000268093"/>
    </source>
</evidence>
<protein>
    <recommendedName>
        <fullName evidence="2">Zn(2)-C6 fungal-type domain-containing protein</fullName>
    </recommendedName>
</protein>
<evidence type="ECO:0000256" key="1">
    <source>
        <dbReference type="SAM" id="MobiDB-lite"/>
    </source>
</evidence>
<keyword evidence="4" id="KW-1185">Reference proteome</keyword>
<gene>
    <name evidence="3" type="ORF">BC936DRAFT_139794</name>
</gene>
<dbReference type="AlphaFoldDB" id="A0A433DHE4"/>
<dbReference type="SUPFAM" id="SSF57701">
    <property type="entry name" value="Zn2/Cys6 DNA-binding domain"/>
    <property type="match status" value="1"/>
</dbReference>
<dbReference type="SMART" id="SM00066">
    <property type="entry name" value="GAL4"/>
    <property type="match status" value="1"/>
</dbReference>
<dbReference type="GO" id="GO:0000981">
    <property type="term" value="F:DNA-binding transcription factor activity, RNA polymerase II-specific"/>
    <property type="evidence" value="ECO:0007669"/>
    <property type="project" value="InterPro"/>
</dbReference>
<feature type="compositionally biased region" description="Polar residues" evidence="1">
    <location>
        <begin position="185"/>
        <end position="201"/>
    </location>
</feature>
<dbReference type="PROSITE" id="PS50048">
    <property type="entry name" value="ZN2_CY6_FUNGAL_2"/>
    <property type="match status" value="1"/>
</dbReference>
<feature type="region of interest" description="Disordered" evidence="1">
    <location>
        <begin position="155"/>
        <end position="201"/>
    </location>
</feature>
<dbReference type="InterPro" id="IPR001138">
    <property type="entry name" value="Zn2Cys6_DnaBD"/>
</dbReference>
<accession>A0A433DHE4</accession>
<dbReference type="Proteomes" id="UP000268093">
    <property type="component" value="Unassembled WGS sequence"/>
</dbReference>
<name>A0A433DHE4_9FUNG</name>
<dbReference type="Pfam" id="PF00172">
    <property type="entry name" value="Zn_clus"/>
    <property type="match status" value="1"/>
</dbReference>
<dbReference type="GO" id="GO:0008270">
    <property type="term" value="F:zinc ion binding"/>
    <property type="evidence" value="ECO:0007669"/>
    <property type="project" value="InterPro"/>
</dbReference>
<dbReference type="InterPro" id="IPR036864">
    <property type="entry name" value="Zn2-C6_fun-type_DNA-bd_sf"/>
</dbReference>
<sequence length="201" mass="23175">MQQNIRHVTQRSYKGLVTYSHFLPRFANPMNLNATFDSSFHRKRIPCQSCRRDRRKCVPNSHDNDGPCYRCERMKLQCVYEPFKETEKPEELEEDEDLFEMKTQMIGDVAELQRQLASFEKEVVALRPNFPALEAMVGLGTGIDGAEINSTITQLTTDDKPSSSTMDASMSTPRRRKQRHDCHSPHQTIQTWKCSDSSTGR</sequence>
<dbReference type="OrthoDB" id="2574141at2759"/>
<evidence type="ECO:0000313" key="3">
    <source>
        <dbReference type="EMBL" id="RUP50271.1"/>
    </source>
</evidence>
<organism evidence="3 4">
    <name type="scientific">Jimgerdemannia flammicorona</name>
    <dbReference type="NCBI Taxonomy" id="994334"/>
    <lineage>
        <taxon>Eukaryota</taxon>
        <taxon>Fungi</taxon>
        <taxon>Fungi incertae sedis</taxon>
        <taxon>Mucoromycota</taxon>
        <taxon>Mucoromycotina</taxon>
        <taxon>Endogonomycetes</taxon>
        <taxon>Endogonales</taxon>
        <taxon>Endogonaceae</taxon>
        <taxon>Jimgerdemannia</taxon>
    </lineage>
</organism>
<feature type="domain" description="Zn(2)-C6 fungal-type" evidence="2">
    <location>
        <begin position="46"/>
        <end position="80"/>
    </location>
</feature>
<dbReference type="EMBL" id="RBNI01001581">
    <property type="protein sequence ID" value="RUP50271.1"/>
    <property type="molecule type" value="Genomic_DNA"/>
</dbReference>
<feature type="compositionally biased region" description="Polar residues" evidence="1">
    <location>
        <begin position="155"/>
        <end position="172"/>
    </location>
</feature>
<dbReference type="Gene3D" id="4.10.240.10">
    <property type="entry name" value="Zn(2)-C6 fungal-type DNA-binding domain"/>
    <property type="match status" value="1"/>
</dbReference>
<dbReference type="PROSITE" id="PS00463">
    <property type="entry name" value="ZN2_CY6_FUNGAL_1"/>
    <property type="match status" value="1"/>
</dbReference>
<proteinExistence type="predicted"/>
<evidence type="ECO:0000259" key="2">
    <source>
        <dbReference type="PROSITE" id="PS50048"/>
    </source>
</evidence>
<reference evidence="3 4" key="1">
    <citation type="journal article" date="2018" name="New Phytol.">
        <title>Phylogenomics of Endogonaceae and evolution of mycorrhizas within Mucoromycota.</title>
        <authorList>
            <person name="Chang Y."/>
            <person name="Desiro A."/>
            <person name="Na H."/>
            <person name="Sandor L."/>
            <person name="Lipzen A."/>
            <person name="Clum A."/>
            <person name="Barry K."/>
            <person name="Grigoriev I.V."/>
            <person name="Martin F.M."/>
            <person name="Stajich J.E."/>
            <person name="Smith M.E."/>
            <person name="Bonito G."/>
            <person name="Spatafora J.W."/>
        </authorList>
    </citation>
    <scope>NUCLEOTIDE SEQUENCE [LARGE SCALE GENOMIC DNA]</scope>
    <source>
        <strain evidence="3 4">GMNB39</strain>
    </source>
</reference>